<accession>A0A4Y2I9Z3</accession>
<dbReference type="AlphaFoldDB" id="A0A4Y2I9Z3"/>
<proteinExistence type="predicted"/>
<protein>
    <submittedName>
        <fullName evidence="1">Uncharacterized protein</fullName>
    </submittedName>
</protein>
<organism evidence="1 2">
    <name type="scientific">Araneus ventricosus</name>
    <name type="common">Orbweaver spider</name>
    <name type="synonym">Epeira ventricosa</name>
    <dbReference type="NCBI Taxonomy" id="182803"/>
    <lineage>
        <taxon>Eukaryota</taxon>
        <taxon>Metazoa</taxon>
        <taxon>Ecdysozoa</taxon>
        <taxon>Arthropoda</taxon>
        <taxon>Chelicerata</taxon>
        <taxon>Arachnida</taxon>
        <taxon>Araneae</taxon>
        <taxon>Araneomorphae</taxon>
        <taxon>Entelegynae</taxon>
        <taxon>Araneoidea</taxon>
        <taxon>Araneidae</taxon>
        <taxon>Araneus</taxon>
    </lineage>
</organism>
<name>A0A4Y2I9Z3_ARAVE</name>
<keyword evidence="2" id="KW-1185">Reference proteome</keyword>
<evidence type="ECO:0000313" key="1">
    <source>
        <dbReference type="EMBL" id="GBM74508.1"/>
    </source>
</evidence>
<evidence type="ECO:0000313" key="2">
    <source>
        <dbReference type="Proteomes" id="UP000499080"/>
    </source>
</evidence>
<sequence length="97" mass="11158">MQQEALKVPFVLRYPEQKPHHVTICLIACFEWSFRGSVACPNSVVGPPGIHSNISDPRRSKHRFNTVLRLKHTSPYTTCIRRQISSVDTFSLHRKSE</sequence>
<comment type="caution">
    <text evidence="1">The sequence shown here is derived from an EMBL/GenBank/DDBJ whole genome shotgun (WGS) entry which is preliminary data.</text>
</comment>
<reference evidence="1 2" key="1">
    <citation type="journal article" date="2019" name="Sci. Rep.">
        <title>Orb-weaving spider Araneus ventricosus genome elucidates the spidroin gene catalogue.</title>
        <authorList>
            <person name="Kono N."/>
            <person name="Nakamura H."/>
            <person name="Ohtoshi R."/>
            <person name="Moran D.A.P."/>
            <person name="Shinohara A."/>
            <person name="Yoshida Y."/>
            <person name="Fujiwara M."/>
            <person name="Mori M."/>
            <person name="Tomita M."/>
            <person name="Arakawa K."/>
        </authorList>
    </citation>
    <scope>NUCLEOTIDE SEQUENCE [LARGE SCALE GENOMIC DNA]</scope>
</reference>
<dbReference type="Proteomes" id="UP000499080">
    <property type="component" value="Unassembled WGS sequence"/>
</dbReference>
<gene>
    <name evidence="1" type="ORF">AVEN_58385_1</name>
</gene>
<dbReference type="EMBL" id="BGPR01002502">
    <property type="protein sequence ID" value="GBM74508.1"/>
    <property type="molecule type" value="Genomic_DNA"/>
</dbReference>